<dbReference type="EMBL" id="AP022577">
    <property type="protein sequence ID" value="BBX82245.1"/>
    <property type="molecule type" value="Genomic_DNA"/>
</dbReference>
<evidence type="ECO:0000313" key="2">
    <source>
        <dbReference type="Proteomes" id="UP000465609"/>
    </source>
</evidence>
<keyword evidence="2" id="KW-1185">Reference proteome</keyword>
<accession>A0ABN5YMV5</accession>
<dbReference type="RefSeq" id="WP_234884475.1">
    <property type="nucleotide sequence ID" value="NZ_AP022577.1"/>
</dbReference>
<evidence type="ECO:0008006" key="3">
    <source>
        <dbReference type="Google" id="ProtNLM"/>
    </source>
</evidence>
<gene>
    <name evidence="1" type="ORF">MAUB_01180</name>
</gene>
<evidence type="ECO:0000313" key="1">
    <source>
        <dbReference type="EMBL" id="BBX82245.1"/>
    </source>
</evidence>
<name>A0ABN5YMV5_9MYCO</name>
<dbReference type="Proteomes" id="UP000465609">
    <property type="component" value="Chromosome"/>
</dbReference>
<reference evidence="1 2" key="1">
    <citation type="journal article" date="2019" name="Emerg. Microbes Infect.">
        <title>Comprehensive subspecies identification of 175 nontuberculous mycobacteria species based on 7547 genomic profiles.</title>
        <authorList>
            <person name="Matsumoto Y."/>
            <person name="Kinjo T."/>
            <person name="Motooka D."/>
            <person name="Nabeya D."/>
            <person name="Jung N."/>
            <person name="Uechi K."/>
            <person name="Horii T."/>
            <person name="Iida T."/>
            <person name="Fujita J."/>
            <person name="Nakamura S."/>
        </authorList>
    </citation>
    <scope>NUCLEOTIDE SEQUENCE [LARGE SCALE GENOMIC DNA]</scope>
    <source>
        <strain evidence="1 2">JCM 15296</strain>
    </source>
</reference>
<organism evidence="1 2">
    <name type="scientific">Mycolicibacterium aubagnense</name>
    <dbReference type="NCBI Taxonomy" id="319707"/>
    <lineage>
        <taxon>Bacteria</taxon>
        <taxon>Bacillati</taxon>
        <taxon>Actinomycetota</taxon>
        <taxon>Actinomycetes</taxon>
        <taxon>Mycobacteriales</taxon>
        <taxon>Mycobacteriaceae</taxon>
        <taxon>Mycolicibacterium</taxon>
    </lineage>
</organism>
<proteinExistence type="predicted"/>
<protein>
    <recommendedName>
        <fullName evidence="3">PE domain-containing protein</fullName>
    </recommendedName>
</protein>
<sequence length="147" mass="14713">MTAAIATPSAAPMHTIAPLPTVAPAPAPVTPVVISPADIVSSICATADPAAVLSHVVLAVAGNASTAARQGQLLAAVKGSCESMLKAVREALLSSVSDAPGAYDGFTVTASAGSRSLDYGRLEAAYPDVYDELVKVGAAKLNVKFTH</sequence>